<feature type="active site" description="Proton donor/acceptor" evidence="6">
    <location>
        <position position="174"/>
    </location>
</feature>
<dbReference type="Proteomes" id="UP000502298">
    <property type="component" value="Chromosome"/>
</dbReference>
<organism evidence="10 11">
    <name type="scientific">Arcanobacterium buesumense</name>
    <dbReference type="NCBI Taxonomy" id="2722751"/>
    <lineage>
        <taxon>Bacteria</taxon>
        <taxon>Bacillati</taxon>
        <taxon>Actinomycetota</taxon>
        <taxon>Actinomycetes</taxon>
        <taxon>Actinomycetales</taxon>
        <taxon>Actinomycetaceae</taxon>
        <taxon>Arcanobacterium</taxon>
    </lineage>
</organism>
<dbReference type="InterPro" id="IPR020848">
    <property type="entry name" value="AP_endonuclease_F1_CS"/>
</dbReference>
<evidence type="ECO:0000256" key="7">
    <source>
        <dbReference type="PIRSR" id="PIRSR604808-2"/>
    </source>
</evidence>
<dbReference type="GO" id="GO:0008311">
    <property type="term" value="F:double-stranded DNA 3'-5' DNA exonuclease activity"/>
    <property type="evidence" value="ECO:0007669"/>
    <property type="project" value="InterPro"/>
</dbReference>
<feature type="active site" evidence="6">
    <location>
        <position position="129"/>
    </location>
</feature>
<proteinExistence type="inferred from homology"/>
<keyword evidence="4" id="KW-0378">Hydrolase</keyword>
<dbReference type="InterPro" id="IPR037493">
    <property type="entry name" value="ExoIII-like"/>
</dbReference>
<feature type="binding site" evidence="7">
    <location>
        <position position="35"/>
    </location>
    <ligand>
        <name>Mg(2+)</name>
        <dbReference type="ChEBI" id="CHEBI:18420"/>
        <label>1</label>
    </ligand>
</feature>
<evidence type="ECO:0000259" key="9">
    <source>
        <dbReference type="Pfam" id="PF03372"/>
    </source>
</evidence>
<comment type="cofactor">
    <cofactor evidence="7">
        <name>Mg(2+)</name>
        <dbReference type="ChEBI" id="CHEBI:18420"/>
    </cofactor>
    <cofactor evidence="7">
        <name>Mn(2+)</name>
        <dbReference type="ChEBI" id="CHEBI:29035"/>
    </cofactor>
    <text evidence="7">Probably binds two magnesium or manganese ions per subunit.</text>
</comment>
<keyword evidence="7" id="KW-0464">Manganese</keyword>
<dbReference type="RefSeq" id="WP_168918136.1">
    <property type="nucleotide sequence ID" value="NZ_CP050804.1"/>
</dbReference>
<dbReference type="InterPro" id="IPR005135">
    <property type="entry name" value="Endo/exonuclease/phosphatase"/>
</dbReference>
<evidence type="ECO:0000256" key="3">
    <source>
        <dbReference type="ARBA" id="ARBA00022723"/>
    </source>
</evidence>
<dbReference type="GO" id="GO:0004519">
    <property type="term" value="F:endonuclease activity"/>
    <property type="evidence" value="ECO:0007669"/>
    <property type="project" value="InterPro"/>
</dbReference>
<dbReference type="NCBIfam" id="TIGR00633">
    <property type="entry name" value="xth"/>
    <property type="match status" value="1"/>
</dbReference>
<dbReference type="PANTHER" id="PTHR43250">
    <property type="entry name" value="EXODEOXYRIBONUCLEASE III"/>
    <property type="match status" value="1"/>
</dbReference>
<keyword evidence="5 7" id="KW-0460">Magnesium</keyword>
<keyword evidence="3 7" id="KW-0479">Metal-binding</keyword>
<keyword evidence="11" id="KW-1185">Reference proteome</keyword>
<protein>
    <submittedName>
        <fullName evidence="10">Exodeoxyribonuclease III</fullName>
    </submittedName>
</protein>
<gene>
    <name evidence="10" type="ORF">HC352_06575</name>
</gene>
<dbReference type="GO" id="GO:0046872">
    <property type="term" value="F:metal ion binding"/>
    <property type="evidence" value="ECO:0007669"/>
    <property type="project" value="UniProtKB-KW"/>
</dbReference>
<evidence type="ECO:0000256" key="1">
    <source>
        <dbReference type="ARBA" id="ARBA00001936"/>
    </source>
</evidence>
<dbReference type="InterPro" id="IPR004808">
    <property type="entry name" value="AP_endonuc_1"/>
</dbReference>
<feature type="site" description="Important for catalytic activity" evidence="8">
    <location>
        <position position="248"/>
    </location>
</feature>
<feature type="binding site" evidence="7">
    <location>
        <position position="176"/>
    </location>
    <ligand>
        <name>Mg(2+)</name>
        <dbReference type="ChEBI" id="CHEBI:18420"/>
        <label>1</label>
    </ligand>
</feature>
<dbReference type="PROSITE" id="PS00728">
    <property type="entry name" value="AP_NUCLEASE_F1_3"/>
    <property type="match status" value="1"/>
</dbReference>
<evidence type="ECO:0000313" key="11">
    <source>
        <dbReference type="Proteomes" id="UP000502298"/>
    </source>
</evidence>
<feature type="binding site" evidence="7">
    <location>
        <position position="278"/>
    </location>
    <ligand>
        <name>Mg(2+)</name>
        <dbReference type="ChEBI" id="CHEBI:18420"/>
        <label>1</label>
    </ligand>
</feature>
<feature type="site" description="Interaction with DNA substrate" evidence="8">
    <location>
        <position position="278"/>
    </location>
</feature>
<dbReference type="AlphaFoldDB" id="A0A6H2EM99"/>
<name>A0A6H2EM99_9ACTO</name>
<dbReference type="Pfam" id="PF03372">
    <property type="entry name" value="Exo_endo_phos"/>
    <property type="match status" value="1"/>
</dbReference>
<feature type="binding site" evidence="7">
    <location>
        <position position="277"/>
    </location>
    <ligand>
        <name>Mg(2+)</name>
        <dbReference type="ChEBI" id="CHEBI:18420"/>
        <label>1</label>
    </ligand>
</feature>
<dbReference type="Gene3D" id="3.60.10.10">
    <property type="entry name" value="Endonuclease/exonuclease/phosphatase"/>
    <property type="match status" value="1"/>
</dbReference>
<dbReference type="EMBL" id="CP050804">
    <property type="protein sequence ID" value="QJC22205.1"/>
    <property type="molecule type" value="Genomic_DNA"/>
</dbReference>
<evidence type="ECO:0000313" key="10">
    <source>
        <dbReference type="EMBL" id="QJC22205.1"/>
    </source>
</evidence>
<evidence type="ECO:0000256" key="2">
    <source>
        <dbReference type="ARBA" id="ARBA00007092"/>
    </source>
</evidence>
<dbReference type="GO" id="GO:0003677">
    <property type="term" value="F:DNA binding"/>
    <property type="evidence" value="ECO:0007669"/>
    <property type="project" value="InterPro"/>
</dbReference>
<dbReference type="GO" id="GO:0006281">
    <property type="term" value="P:DNA repair"/>
    <property type="evidence" value="ECO:0007669"/>
    <property type="project" value="InterPro"/>
</dbReference>
<feature type="binding site" evidence="7">
    <location>
        <position position="174"/>
    </location>
    <ligand>
        <name>Mg(2+)</name>
        <dbReference type="ChEBI" id="CHEBI:18420"/>
        <label>1</label>
    </ligand>
</feature>
<dbReference type="PANTHER" id="PTHR43250:SF2">
    <property type="entry name" value="EXODEOXYRIBONUCLEASE III"/>
    <property type="match status" value="1"/>
</dbReference>
<evidence type="ECO:0000256" key="4">
    <source>
        <dbReference type="ARBA" id="ARBA00022801"/>
    </source>
</evidence>
<dbReference type="KEGG" id="arca:HC352_06575"/>
<comment type="similarity">
    <text evidence="2">Belongs to the DNA repair enzymes AP/ExoA family.</text>
</comment>
<sequence>MLIATCNVNGIRAAVRKGMQEWIASASPDVFLLQEVRAPEELVPELVGDHYQIVQQACEIKGRAGVAIAVKNGLDIGRVSIGLGADLPDSDPDADARTVWERPSEPPVDTGRWVEVDIPEYGTTFVSAYLHSGNATDEAKMTAKYSHLDRVTMRLEQLQRNRPAEVPYVLVAGDFNIVHTERDITNWRSNHNRTSGVLDPEIAYVDRWTRDLGYVDVQRSLIGDDQAEYTWWSQRGKAFDNNVGWRIDYHLASPQLAERAQSVRIDRAKSYDQRWSDHAPLLITYDMEKA</sequence>
<feature type="domain" description="Endonuclease/exonuclease/phosphatase" evidence="9">
    <location>
        <begin position="4"/>
        <end position="278"/>
    </location>
</feature>
<feature type="binding site" evidence="7">
    <location>
        <position position="7"/>
    </location>
    <ligand>
        <name>Mg(2+)</name>
        <dbReference type="ChEBI" id="CHEBI:18420"/>
        <label>1</label>
    </ligand>
</feature>
<dbReference type="PROSITE" id="PS51435">
    <property type="entry name" value="AP_NUCLEASE_F1_4"/>
    <property type="match status" value="1"/>
</dbReference>
<dbReference type="SUPFAM" id="SSF56219">
    <property type="entry name" value="DNase I-like"/>
    <property type="match status" value="1"/>
</dbReference>
<evidence type="ECO:0000256" key="6">
    <source>
        <dbReference type="PIRSR" id="PIRSR604808-1"/>
    </source>
</evidence>
<dbReference type="InterPro" id="IPR036691">
    <property type="entry name" value="Endo/exonu/phosph_ase_sf"/>
</dbReference>
<reference evidence="10 11" key="1">
    <citation type="submission" date="2020-03" db="EMBL/GenBank/DDBJ databases">
        <title>Complete genome of Arcanobacterium buesumensis sp. nov. strain 2701.</title>
        <authorList>
            <person name="Borowiak M."/>
            <person name="Alssahen M."/>
            <person name="Laemmler C."/>
            <person name="Malorny B."/>
            <person name="Hassan A."/>
            <person name="Prenger-Berninghoff E."/>
            <person name="Ploetz M."/>
            <person name="Abdulmawjood A."/>
        </authorList>
    </citation>
    <scope>NUCLEOTIDE SEQUENCE [LARGE SCALE GENOMIC DNA]</scope>
    <source>
        <strain evidence="10 11">2701</strain>
    </source>
</reference>
<accession>A0A6H2EM99</accession>
<feature type="active site" description="Proton acceptor" evidence="6">
    <location>
        <position position="278"/>
    </location>
</feature>
<evidence type="ECO:0000256" key="8">
    <source>
        <dbReference type="PIRSR" id="PIRSR604808-3"/>
    </source>
</evidence>
<feature type="site" description="Transition state stabilizer" evidence="8">
    <location>
        <position position="176"/>
    </location>
</feature>
<evidence type="ECO:0000256" key="5">
    <source>
        <dbReference type="ARBA" id="ARBA00022842"/>
    </source>
</evidence>
<comment type="cofactor">
    <cofactor evidence="1">
        <name>Mn(2+)</name>
        <dbReference type="ChEBI" id="CHEBI:29035"/>
    </cofactor>
</comment>